<evidence type="ECO:0000313" key="1">
    <source>
        <dbReference type="EMBL" id="WAR31246.1"/>
    </source>
</evidence>
<name>A0ABY7GE59_MYAAR</name>
<dbReference type="Gene3D" id="3.40.50.300">
    <property type="entry name" value="P-loop containing nucleotide triphosphate hydrolases"/>
    <property type="match status" value="2"/>
</dbReference>
<dbReference type="CDD" id="cd00882">
    <property type="entry name" value="Ras_like_GTPase"/>
    <property type="match status" value="1"/>
</dbReference>
<proteinExistence type="predicted"/>
<evidence type="ECO:0008006" key="3">
    <source>
        <dbReference type="Google" id="ProtNLM"/>
    </source>
</evidence>
<accession>A0ABY7GE59</accession>
<sequence>MFYGCLMHVNIITHSISRVGTVEKVIKLNTWLVYHQQVRLTSPINGPVKMEDIFVQATRHPRVPERKLKRYGASIKILKDIKSLCQRSQQPEVILLVGDVGAGKSSLVNTIIQALTEQHLPRAKTGKGYIPTGTSINYLEEYQRKFGVGKLSRKFNASDPALEVTKIVFVIDAQSSSLPYALIDGIQHHCDLFVVLTKMDVTDQETKLDSTASVRESNASREKRERELAEMLTIEGALNDNLFRWINYNDNITEQNPEIDIIALTSQNPEVVLLLGNVGAGKSSLVNTIIQALTEQHLPRAKTGKGGTLSKTVTLQRSV</sequence>
<protein>
    <recommendedName>
        <fullName evidence="3">G domain-containing protein</fullName>
    </recommendedName>
</protein>
<dbReference type="EMBL" id="CP111028">
    <property type="protein sequence ID" value="WAR31246.1"/>
    <property type="molecule type" value="Genomic_DNA"/>
</dbReference>
<dbReference type="PANTHER" id="PTHR14241:SF32">
    <property type="entry name" value="VWFA DOMAIN-CONTAINING PROTEIN-RELATED"/>
    <property type="match status" value="1"/>
</dbReference>
<evidence type="ECO:0000313" key="2">
    <source>
        <dbReference type="Proteomes" id="UP001164746"/>
    </source>
</evidence>
<dbReference type="SUPFAM" id="SSF52540">
    <property type="entry name" value="P-loop containing nucleoside triphosphate hydrolases"/>
    <property type="match status" value="2"/>
</dbReference>
<dbReference type="InterPro" id="IPR027417">
    <property type="entry name" value="P-loop_NTPase"/>
</dbReference>
<dbReference type="Proteomes" id="UP001164746">
    <property type="component" value="Chromosome 17"/>
</dbReference>
<keyword evidence="2" id="KW-1185">Reference proteome</keyword>
<organism evidence="1 2">
    <name type="scientific">Mya arenaria</name>
    <name type="common">Soft-shell clam</name>
    <dbReference type="NCBI Taxonomy" id="6604"/>
    <lineage>
        <taxon>Eukaryota</taxon>
        <taxon>Metazoa</taxon>
        <taxon>Spiralia</taxon>
        <taxon>Lophotrochozoa</taxon>
        <taxon>Mollusca</taxon>
        <taxon>Bivalvia</taxon>
        <taxon>Autobranchia</taxon>
        <taxon>Heteroconchia</taxon>
        <taxon>Euheterodonta</taxon>
        <taxon>Imparidentia</taxon>
        <taxon>Neoheterodontei</taxon>
        <taxon>Myida</taxon>
        <taxon>Myoidea</taxon>
        <taxon>Myidae</taxon>
        <taxon>Mya</taxon>
    </lineage>
</organism>
<dbReference type="PANTHER" id="PTHR14241">
    <property type="entry name" value="INTERFERON-INDUCED PROTEIN 44"/>
    <property type="match status" value="1"/>
</dbReference>
<reference evidence="1" key="1">
    <citation type="submission" date="2022-11" db="EMBL/GenBank/DDBJ databases">
        <title>Centuries of genome instability and evolution in soft-shell clam transmissible cancer (bioRxiv).</title>
        <authorList>
            <person name="Hart S.F.M."/>
            <person name="Yonemitsu M.A."/>
            <person name="Giersch R.M."/>
            <person name="Beal B.F."/>
            <person name="Arriagada G."/>
            <person name="Davis B.W."/>
            <person name="Ostrander E.A."/>
            <person name="Goff S.P."/>
            <person name="Metzger M.J."/>
        </authorList>
    </citation>
    <scope>NUCLEOTIDE SEQUENCE</scope>
    <source>
        <strain evidence="1">MELC-2E11</strain>
        <tissue evidence="1">Siphon/mantle</tissue>
    </source>
</reference>
<gene>
    <name evidence="1" type="ORF">MAR_033788</name>
</gene>